<evidence type="ECO:0000313" key="3">
    <source>
        <dbReference type="EMBL" id="KAJ3124610.1"/>
    </source>
</evidence>
<comment type="caution">
    <text evidence="3">The sequence shown here is derived from an EMBL/GenBank/DDBJ whole genome shotgun (WGS) entry which is preliminary data.</text>
</comment>
<dbReference type="PANTHER" id="PTHR12829">
    <property type="entry name" value="N6-ADENOSINE-METHYLTRANSFERASE"/>
    <property type="match status" value="1"/>
</dbReference>
<proteinExistence type="inferred from homology"/>
<feature type="domain" description="SsuA/THI5-like" evidence="2">
    <location>
        <begin position="84"/>
        <end position="136"/>
    </location>
</feature>
<sequence>MLDSSPSTEHIGFYVARARGYYAGSGMALSIMTPQRARSQSSTFKIVQLDSVLDSDDADDSDVDSCCADSDDESIMQQDEPRDTVVPIASFIKAETASKVLATSPKFIQTNLRLVRAFLDATDRGFQFAAENPQEACKMMLDILDRDEEENDSGNDSDVGSALTAKSSFIRSSSVDIDDFEGASCVRMSIPALGGGVNASSMVITRFQARLNRYFLTRNTLPLSYEGRKAMDVEILKPENEVIANDGSDHAKFLKHNEFQLAQPYGYNSFEANDDTGDDEFPETFVRNFSEAAKKVKAMRERNPKTSSDASSENVVSGIESCSTSIESINWSQLLNNADTIPRDFRPLINKLCANPTLDSLKLTLEISRFKTSQVYIPPQCAFYISDIKQFPSSQYLLSANLGMNATEVTQKFSLIVADPPWPNLSVARSKSYKTMDPYTLFEIPVRDLLEENGGIIAVWITHNPRYRKFVRDKLFPAWGVREVAEWCWIKITTQGDLVFQNNGIGRPRRSYELLVVGQRGIQKNFINVGVDFIKNRDIIPVQKFFASVPSKMHSQKPFLDVLFQDIIPPDSFKLELFARIVRRGWTSWGNECLKFNEEIFLEDREYSGI</sequence>
<organism evidence="3 4">
    <name type="scientific">Physocladia obscura</name>
    <dbReference type="NCBI Taxonomy" id="109957"/>
    <lineage>
        <taxon>Eukaryota</taxon>
        <taxon>Fungi</taxon>
        <taxon>Fungi incertae sedis</taxon>
        <taxon>Chytridiomycota</taxon>
        <taxon>Chytridiomycota incertae sedis</taxon>
        <taxon>Chytridiomycetes</taxon>
        <taxon>Chytridiales</taxon>
        <taxon>Chytriomycetaceae</taxon>
        <taxon>Physocladia</taxon>
    </lineage>
</organism>
<protein>
    <submittedName>
        <fullName evidence="3">Methyltransferase-like protein 4</fullName>
    </submittedName>
</protein>
<dbReference type="Proteomes" id="UP001211907">
    <property type="component" value="Unassembled WGS sequence"/>
</dbReference>
<gene>
    <name evidence="3" type="primary">METTL4</name>
    <name evidence="3" type="ORF">HK100_011177</name>
</gene>
<dbReference type="GO" id="GO:0008168">
    <property type="term" value="F:methyltransferase activity"/>
    <property type="evidence" value="ECO:0007669"/>
    <property type="project" value="UniProtKB-KW"/>
</dbReference>
<dbReference type="InterPro" id="IPR029063">
    <property type="entry name" value="SAM-dependent_MTases_sf"/>
</dbReference>
<dbReference type="InterPro" id="IPR007757">
    <property type="entry name" value="MT-A70-like"/>
</dbReference>
<dbReference type="GO" id="GO:0032259">
    <property type="term" value="P:methylation"/>
    <property type="evidence" value="ECO:0007669"/>
    <property type="project" value="UniProtKB-KW"/>
</dbReference>
<keyword evidence="3" id="KW-0808">Transferase</keyword>
<evidence type="ECO:0000259" key="2">
    <source>
        <dbReference type="Pfam" id="PF09084"/>
    </source>
</evidence>
<dbReference type="Pfam" id="PF09084">
    <property type="entry name" value="NMT1"/>
    <property type="match status" value="1"/>
</dbReference>
<keyword evidence="3" id="KW-0489">Methyltransferase</keyword>
<comment type="similarity">
    <text evidence="1">Belongs to the MT-A70-like family.</text>
</comment>
<dbReference type="Pfam" id="PF05063">
    <property type="entry name" value="MT-A70"/>
    <property type="match status" value="1"/>
</dbReference>
<dbReference type="GO" id="GO:0005634">
    <property type="term" value="C:nucleus"/>
    <property type="evidence" value="ECO:0007669"/>
    <property type="project" value="TreeGrafter"/>
</dbReference>
<keyword evidence="4" id="KW-1185">Reference proteome</keyword>
<evidence type="ECO:0000313" key="4">
    <source>
        <dbReference type="Proteomes" id="UP001211907"/>
    </source>
</evidence>
<dbReference type="GO" id="GO:0003676">
    <property type="term" value="F:nucleic acid binding"/>
    <property type="evidence" value="ECO:0007669"/>
    <property type="project" value="InterPro"/>
</dbReference>
<reference evidence="3" key="1">
    <citation type="submission" date="2020-05" db="EMBL/GenBank/DDBJ databases">
        <title>Phylogenomic resolution of chytrid fungi.</title>
        <authorList>
            <person name="Stajich J.E."/>
            <person name="Amses K."/>
            <person name="Simmons R."/>
            <person name="Seto K."/>
            <person name="Myers J."/>
            <person name="Bonds A."/>
            <person name="Quandt C.A."/>
            <person name="Barry K."/>
            <person name="Liu P."/>
            <person name="Grigoriev I."/>
            <person name="Longcore J.E."/>
            <person name="James T.Y."/>
        </authorList>
    </citation>
    <scope>NUCLEOTIDE SEQUENCE</scope>
    <source>
        <strain evidence="3">JEL0513</strain>
    </source>
</reference>
<dbReference type="Gene3D" id="3.40.190.10">
    <property type="entry name" value="Periplasmic binding protein-like II"/>
    <property type="match status" value="1"/>
</dbReference>
<dbReference type="AlphaFoldDB" id="A0AAD5T1I9"/>
<name>A0AAD5T1I9_9FUNG</name>
<dbReference type="InterPro" id="IPR002052">
    <property type="entry name" value="DNA_methylase_N6_adenine_CS"/>
</dbReference>
<dbReference type="PROSITE" id="PS51143">
    <property type="entry name" value="MT_A70"/>
    <property type="match status" value="1"/>
</dbReference>
<evidence type="ECO:0000256" key="1">
    <source>
        <dbReference type="PROSITE-ProRule" id="PRU00489"/>
    </source>
</evidence>
<dbReference type="PROSITE" id="PS00092">
    <property type="entry name" value="N6_MTASE"/>
    <property type="match status" value="1"/>
</dbReference>
<dbReference type="InterPro" id="IPR015168">
    <property type="entry name" value="SsuA/THI5"/>
</dbReference>
<dbReference type="PANTHER" id="PTHR12829:SF4">
    <property type="entry name" value="N(6)-ADENINE-SPECIFIC METHYLTRANSFERASE METTL4"/>
    <property type="match status" value="1"/>
</dbReference>
<dbReference type="SUPFAM" id="SSF53335">
    <property type="entry name" value="S-adenosyl-L-methionine-dependent methyltransferases"/>
    <property type="match status" value="1"/>
</dbReference>
<accession>A0AAD5T1I9</accession>
<dbReference type="EMBL" id="JADGJH010000661">
    <property type="protein sequence ID" value="KAJ3124610.1"/>
    <property type="molecule type" value="Genomic_DNA"/>
</dbReference>